<organism evidence="2">
    <name type="scientific">Anopheles sinensis</name>
    <name type="common">Mosquito</name>
    <dbReference type="NCBI Taxonomy" id="74873"/>
    <lineage>
        <taxon>Eukaryota</taxon>
        <taxon>Metazoa</taxon>
        <taxon>Ecdysozoa</taxon>
        <taxon>Arthropoda</taxon>
        <taxon>Hexapoda</taxon>
        <taxon>Insecta</taxon>
        <taxon>Pterygota</taxon>
        <taxon>Neoptera</taxon>
        <taxon>Endopterygota</taxon>
        <taxon>Diptera</taxon>
        <taxon>Nematocera</taxon>
        <taxon>Culicoidea</taxon>
        <taxon>Culicidae</taxon>
        <taxon>Anophelinae</taxon>
        <taxon>Anopheles</taxon>
    </lineage>
</organism>
<reference evidence="3" key="2">
    <citation type="submission" date="2020-05" db="UniProtKB">
        <authorList>
            <consortium name="EnsemblMetazoa"/>
        </authorList>
    </citation>
    <scope>IDENTIFICATION</scope>
</reference>
<evidence type="ECO:0000313" key="3">
    <source>
        <dbReference type="EnsemblMetazoa" id="ASIC022049-PA"/>
    </source>
</evidence>
<evidence type="ECO:0000313" key="4">
    <source>
        <dbReference type="Proteomes" id="UP000030765"/>
    </source>
</evidence>
<feature type="region of interest" description="Disordered" evidence="1">
    <location>
        <begin position="1"/>
        <end position="39"/>
    </location>
</feature>
<dbReference type="AlphaFoldDB" id="A0A084WUB6"/>
<gene>
    <name evidence="2" type="ORF">ZHAS_00022049</name>
</gene>
<evidence type="ECO:0000256" key="1">
    <source>
        <dbReference type="SAM" id="MobiDB-lite"/>
    </source>
</evidence>
<dbReference type="EMBL" id="ATLV01027047">
    <property type="status" value="NOT_ANNOTATED_CDS"/>
    <property type="molecule type" value="Genomic_DNA"/>
</dbReference>
<sequence length="78" mass="8594">MTVREADVDDDDADGVRTRGTMSDCNTLSFGSVEPQEPEPRWEAKLRMPQGVGHGKTFSLRGSFVPEIESSAAQLLRQ</sequence>
<evidence type="ECO:0000313" key="2">
    <source>
        <dbReference type="EMBL" id="KFB53810.1"/>
    </source>
</evidence>
<dbReference type="VEuPathDB" id="VectorBase:ASIC022049"/>
<accession>A0A084WUB6</accession>
<reference evidence="2 4" key="1">
    <citation type="journal article" date="2014" name="BMC Genomics">
        <title>Genome sequence of Anopheles sinensis provides insight into genetics basis of mosquito competence for malaria parasites.</title>
        <authorList>
            <person name="Zhou D."/>
            <person name="Zhang D."/>
            <person name="Ding G."/>
            <person name="Shi L."/>
            <person name="Hou Q."/>
            <person name="Ye Y."/>
            <person name="Xu Y."/>
            <person name="Zhou H."/>
            <person name="Xiong C."/>
            <person name="Li S."/>
            <person name="Yu J."/>
            <person name="Hong S."/>
            <person name="Yu X."/>
            <person name="Zou P."/>
            <person name="Chen C."/>
            <person name="Chang X."/>
            <person name="Wang W."/>
            <person name="Lv Y."/>
            <person name="Sun Y."/>
            <person name="Ma L."/>
            <person name="Shen B."/>
            <person name="Zhu C."/>
        </authorList>
    </citation>
    <scope>NUCLEOTIDE SEQUENCE [LARGE SCALE GENOMIC DNA]</scope>
</reference>
<keyword evidence="4" id="KW-1185">Reference proteome</keyword>
<dbReference type="EMBL" id="KE525421">
    <property type="protein sequence ID" value="KFB53810.1"/>
    <property type="molecule type" value="Genomic_DNA"/>
</dbReference>
<name>A0A084WUB6_ANOSI</name>
<dbReference type="EnsemblMetazoa" id="ASIC022049-RA">
    <property type="protein sequence ID" value="ASIC022049-PA"/>
    <property type="gene ID" value="ASIC022049"/>
</dbReference>
<dbReference type="Proteomes" id="UP000030765">
    <property type="component" value="Unassembled WGS sequence"/>
</dbReference>
<proteinExistence type="predicted"/>
<protein>
    <submittedName>
        <fullName evidence="2 3">Cyclomaltodextrinase</fullName>
    </submittedName>
</protein>